<dbReference type="InterPro" id="IPR024049">
    <property type="entry name" value="eRF1_1_sf"/>
</dbReference>
<evidence type="ECO:0000313" key="2">
    <source>
        <dbReference type="EMBL" id="GAI07850.1"/>
    </source>
</evidence>
<dbReference type="AlphaFoldDB" id="X1LZJ7"/>
<dbReference type="SMART" id="SM01194">
    <property type="entry name" value="eRF1_1"/>
    <property type="match status" value="1"/>
</dbReference>
<dbReference type="Gene3D" id="3.30.960.10">
    <property type="entry name" value="eRF1 domain 1"/>
    <property type="match status" value="1"/>
</dbReference>
<dbReference type="InterPro" id="IPR005140">
    <property type="entry name" value="eRF1_Pelota-like_N"/>
</dbReference>
<feature type="non-terminal residue" evidence="2">
    <location>
        <position position="116"/>
    </location>
</feature>
<organism evidence="2">
    <name type="scientific">marine sediment metagenome</name>
    <dbReference type="NCBI Taxonomy" id="412755"/>
    <lineage>
        <taxon>unclassified sequences</taxon>
        <taxon>metagenomes</taxon>
        <taxon>ecological metagenomes</taxon>
    </lineage>
</organism>
<proteinExistence type="predicted"/>
<sequence length="116" mass="13165">MAQLTKDELEEFLEELENYKGKHTELITVYIPAGYDVNSVQRQLEAEKSTAANIKSTSTRKNVVDALEKIVRHLKSLKKTPENGLALFCGNVSRVEGQLDLNLWDIEPPMPLKIRL</sequence>
<dbReference type="SUPFAM" id="SSF55481">
    <property type="entry name" value="N-terminal domain of eukaryotic peptide chain release factor subunit 1, ERF1"/>
    <property type="match status" value="1"/>
</dbReference>
<protein>
    <recommendedName>
        <fullName evidence="1">eRF1/Pelota-like N-terminal domain-containing protein</fullName>
    </recommendedName>
</protein>
<dbReference type="InterPro" id="IPR004403">
    <property type="entry name" value="Peptide_chain-rel_eRF1/aRF1"/>
</dbReference>
<comment type="caution">
    <text evidence="2">The sequence shown here is derived from an EMBL/GenBank/DDBJ whole genome shotgun (WGS) entry which is preliminary data.</text>
</comment>
<dbReference type="GO" id="GO:0003747">
    <property type="term" value="F:translation release factor activity"/>
    <property type="evidence" value="ECO:0007669"/>
    <property type="project" value="InterPro"/>
</dbReference>
<dbReference type="EMBL" id="BARV01011427">
    <property type="protein sequence ID" value="GAI07850.1"/>
    <property type="molecule type" value="Genomic_DNA"/>
</dbReference>
<accession>X1LZJ7</accession>
<reference evidence="2" key="1">
    <citation type="journal article" date="2014" name="Front. Microbiol.">
        <title>High frequency of phylogenetically diverse reductive dehalogenase-homologous genes in deep subseafloor sedimentary metagenomes.</title>
        <authorList>
            <person name="Kawai M."/>
            <person name="Futagami T."/>
            <person name="Toyoda A."/>
            <person name="Takaki Y."/>
            <person name="Nishi S."/>
            <person name="Hori S."/>
            <person name="Arai W."/>
            <person name="Tsubouchi T."/>
            <person name="Morono Y."/>
            <person name="Uchiyama I."/>
            <person name="Ito T."/>
            <person name="Fujiyama A."/>
            <person name="Inagaki F."/>
            <person name="Takami H."/>
        </authorList>
    </citation>
    <scope>NUCLEOTIDE SEQUENCE</scope>
    <source>
        <strain evidence="2">Expedition CK06-06</strain>
    </source>
</reference>
<evidence type="ECO:0000259" key="1">
    <source>
        <dbReference type="SMART" id="SM01194"/>
    </source>
</evidence>
<dbReference type="Pfam" id="PF03463">
    <property type="entry name" value="eRF1_1"/>
    <property type="match status" value="1"/>
</dbReference>
<gene>
    <name evidence="2" type="ORF">S06H3_21684</name>
</gene>
<dbReference type="PANTHER" id="PTHR10113">
    <property type="entry name" value="PEPTIDE CHAIN RELEASE FACTOR SUBUNIT 1"/>
    <property type="match status" value="1"/>
</dbReference>
<name>X1LZJ7_9ZZZZ</name>
<feature type="domain" description="eRF1/Pelota-like N-terminal" evidence="1">
    <location>
        <begin position="1"/>
        <end position="115"/>
    </location>
</feature>